<feature type="coiled-coil region" evidence="1">
    <location>
        <begin position="450"/>
        <end position="484"/>
    </location>
</feature>
<reference evidence="4 5" key="1">
    <citation type="submission" date="2019-08" db="EMBL/GenBank/DDBJ databases">
        <authorList>
            <person name="Seo Y.L."/>
        </authorList>
    </citation>
    <scope>NUCLEOTIDE SEQUENCE [LARGE SCALE GENOMIC DNA]</scope>
    <source>
        <strain evidence="4 5">MaA-C15</strain>
    </source>
</reference>
<gene>
    <name evidence="4" type="ORF">FY036_13475</name>
</gene>
<evidence type="ECO:0000256" key="1">
    <source>
        <dbReference type="SAM" id="Coils"/>
    </source>
</evidence>
<dbReference type="Proteomes" id="UP000323258">
    <property type="component" value="Unassembled WGS sequence"/>
</dbReference>
<evidence type="ECO:0000313" key="4">
    <source>
        <dbReference type="EMBL" id="TYR32089.1"/>
    </source>
</evidence>
<feature type="region of interest" description="Disordered" evidence="2">
    <location>
        <begin position="1"/>
        <end position="20"/>
    </location>
</feature>
<organism evidence="4 5">
    <name type="scientific">Neoaquamicrobium microcysteis</name>
    <dbReference type="NCBI Taxonomy" id="2682781"/>
    <lineage>
        <taxon>Bacteria</taxon>
        <taxon>Pseudomonadati</taxon>
        <taxon>Pseudomonadota</taxon>
        <taxon>Alphaproteobacteria</taxon>
        <taxon>Hyphomicrobiales</taxon>
        <taxon>Phyllobacteriaceae</taxon>
        <taxon>Neoaquamicrobium</taxon>
    </lineage>
</organism>
<dbReference type="InterPro" id="IPR013491">
    <property type="entry name" value="Tape_meas_N"/>
</dbReference>
<dbReference type="NCBIfam" id="TIGR02675">
    <property type="entry name" value="tape_meas_nterm"/>
    <property type="match status" value="1"/>
</dbReference>
<keyword evidence="1" id="KW-0175">Coiled coil</keyword>
<comment type="caution">
    <text evidence="4">The sequence shown here is derived from an EMBL/GenBank/DDBJ whole genome shotgun (WGS) entry which is preliminary data.</text>
</comment>
<keyword evidence="5" id="KW-1185">Reference proteome</keyword>
<accession>A0A5D4GWA0</accession>
<dbReference type="EMBL" id="VSZS01000063">
    <property type="protein sequence ID" value="TYR32089.1"/>
    <property type="molecule type" value="Genomic_DNA"/>
</dbReference>
<evidence type="ECO:0000256" key="2">
    <source>
        <dbReference type="SAM" id="MobiDB-lite"/>
    </source>
</evidence>
<dbReference type="AlphaFoldDB" id="A0A5D4GWA0"/>
<evidence type="ECO:0000259" key="3">
    <source>
        <dbReference type="Pfam" id="PF20155"/>
    </source>
</evidence>
<reference evidence="4 5" key="2">
    <citation type="submission" date="2019-09" db="EMBL/GenBank/DDBJ databases">
        <title>Mesorhizobium sp. MaA-C15 isolated from Microcystis aeruginosa.</title>
        <authorList>
            <person name="Jeong S.E."/>
            <person name="Jin H.M."/>
            <person name="Jeon C.O."/>
        </authorList>
    </citation>
    <scope>NUCLEOTIDE SEQUENCE [LARGE SCALE GENOMIC DNA]</scope>
    <source>
        <strain evidence="4 5">MaA-C15</strain>
    </source>
</reference>
<dbReference type="Pfam" id="PF20155">
    <property type="entry name" value="TMP_3"/>
    <property type="match status" value="1"/>
</dbReference>
<sequence length="848" mass="90079">MRRSAYRQGHSGRGHRRRDADQGACRLGCCQMSGGKRRSASHALDDRAGRYLMAAQDLERLVVQLSADFKQFERQMSRAAGVTNRQFRAIEDRARQLNRNLDGIFMGMGRSIIAPLGGVAAALGTREILRMADTWTELKSRVDLAAGSIENGEAVMGRLSEMARRTYSGLEQTAEGWLSNATALRELGMSTSRQLDLVETLNNALVISAAKGQRAESVMSAWAKAMALGELRGDNLNTVIQSGGRLAQALADSMGVSVSSLRTLGQQGKITTRDMAGVTSELEKLRKEADSMPATIGDAMQLLRDAMLQYVGGADQAAGASAALAEKIILLADNFTGVADTALQFATIVISALTGRAIGGLVKALPVATTSVMALVTAMRAGTLTATGFAAALGPMGLLLGAAAATLYMVSQRQGEADQAAEQHRLTVVQLRDEIANLDYANHDAVASTRTKIAADLKAAEVALERAQAEYQLAEALQATIDQRATPSTARTYTGFGVDTSKVPLGGQDVVAQNIVAGQRDITAEKVERMRERVEEIKALSAEFDDYASGRRTPPPRGERLPSTLPANGKGKSTKDRADEYQRLAERIREATASLVAETEVQRQLNPLIDDYGYAIERARVEHELLNAAKKAGVPITAELRGEIANLAEQYAVATVEAAKLAEEQNRARENAEHWLGVGQNVTKGFIDDLIRGTSAAGAFANAISKIGDALINDVLSNIFKINQAGSGGILGSIIGLIGGSIGGGVRLPGMAPIPTPRPMLGASMAAPMSSPVQAPTMPNLSAMKAAAKPQELRVLVVAEEGPMLRPVISATSRDVAVKVTQVGLHEFSRGAGRAMVLDVIEDPRKRG</sequence>
<feature type="compositionally biased region" description="Basic residues" evidence="2">
    <location>
        <begin position="1"/>
        <end position="17"/>
    </location>
</feature>
<feature type="domain" description="Tape measure protein N-terminal" evidence="3">
    <location>
        <begin position="126"/>
        <end position="315"/>
    </location>
</feature>
<name>A0A5D4GWA0_9HYPH</name>
<protein>
    <submittedName>
        <fullName evidence="4">Tape measure protein</fullName>
    </submittedName>
</protein>
<evidence type="ECO:0000313" key="5">
    <source>
        <dbReference type="Proteomes" id="UP000323258"/>
    </source>
</evidence>
<proteinExistence type="predicted"/>
<feature type="region of interest" description="Disordered" evidence="2">
    <location>
        <begin position="547"/>
        <end position="576"/>
    </location>
</feature>